<evidence type="ECO:0000256" key="10">
    <source>
        <dbReference type="SAM" id="MobiDB-lite"/>
    </source>
</evidence>
<keyword evidence="4" id="KW-0808">Transferase</keyword>
<dbReference type="InterPro" id="IPR038063">
    <property type="entry name" value="Transpep_catalytic_dom"/>
</dbReference>
<accession>A0A0P8C4E6</accession>
<evidence type="ECO:0000256" key="3">
    <source>
        <dbReference type="ARBA" id="ARBA00022676"/>
    </source>
</evidence>
<keyword evidence="5" id="KW-0378">Hydrolase</keyword>
<dbReference type="STRING" id="1666911.HLUCCA11_06345"/>
<dbReference type="GO" id="GO:0008360">
    <property type="term" value="P:regulation of cell shape"/>
    <property type="evidence" value="ECO:0007669"/>
    <property type="project" value="UniProtKB-UniRule"/>
</dbReference>
<evidence type="ECO:0000313" key="13">
    <source>
        <dbReference type="Proteomes" id="UP000050465"/>
    </source>
</evidence>
<dbReference type="Gene3D" id="2.40.440.10">
    <property type="entry name" value="L,D-transpeptidase catalytic domain-like"/>
    <property type="match status" value="1"/>
</dbReference>
<evidence type="ECO:0000256" key="2">
    <source>
        <dbReference type="ARBA" id="ARBA00005992"/>
    </source>
</evidence>
<evidence type="ECO:0000256" key="6">
    <source>
        <dbReference type="ARBA" id="ARBA00022960"/>
    </source>
</evidence>
<evidence type="ECO:0000256" key="1">
    <source>
        <dbReference type="ARBA" id="ARBA00004752"/>
    </source>
</evidence>
<dbReference type="PANTHER" id="PTHR30582">
    <property type="entry name" value="L,D-TRANSPEPTIDASE"/>
    <property type="match status" value="1"/>
</dbReference>
<dbReference type="InterPro" id="IPR050979">
    <property type="entry name" value="LD-transpeptidase"/>
</dbReference>
<evidence type="ECO:0000256" key="7">
    <source>
        <dbReference type="ARBA" id="ARBA00022984"/>
    </source>
</evidence>
<evidence type="ECO:0000256" key="9">
    <source>
        <dbReference type="PROSITE-ProRule" id="PRU01373"/>
    </source>
</evidence>
<evidence type="ECO:0000259" key="11">
    <source>
        <dbReference type="PROSITE" id="PS52029"/>
    </source>
</evidence>
<name>A0A0P8C4E6_9CYAN</name>
<evidence type="ECO:0000256" key="5">
    <source>
        <dbReference type="ARBA" id="ARBA00022801"/>
    </source>
</evidence>
<dbReference type="GO" id="GO:0005576">
    <property type="term" value="C:extracellular region"/>
    <property type="evidence" value="ECO:0007669"/>
    <property type="project" value="TreeGrafter"/>
</dbReference>
<dbReference type="PROSITE" id="PS52029">
    <property type="entry name" value="LD_TPASE"/>
    <property type="match status" value="1"/>
</dbReference>
<protein>
    <recommendedName>
        <fullName evidence="11">L,D-TPase catalytic domain-containing protein</fullName>
    </recommendedName>
</protein>
<dbReference type="GO" id="GO:0018104">
    <property type="term" value="P:peptidoglycan-protein cross-linking"/>
    <property type="evidence" value="ECO:0007669"/>
    <property type="project" value="TreeGrafter"/>
</dbReference>
<keyword evidence="8 9" id="KW-0961">Cell wall biogenesis/degradation</keyword>
<comment type="caution">
    <text evidence="12">The sequence shown here is derived from an EMBL/GenBank/DDBJ whole genome shotgun (WGS) entry which is preliminary data.</text>
</comment>
<dbReference type="GO" id="GO:0071555">
    <property type="term" value="P:cell wall organization"/>
    <property type="evidence" value="ECO:0007669"/>
    <property type="project" value="UniProtKB-UniRule"/>
</dbReference>
<dbReference type="Pfam" id="PF03734">
    <property type="entry name" value="YkuD"/>
    <property type="match status" value="1"/>
</dbReference>
<dbReference type="GO" id="GO:0016757">
    <property type="term" value="F:glycosyltransferase activity"/>
    <property type="evidence" value="ECO:0007669"/>
    <property type="project" value="UniProtKB-KW"/>
</dbReference>
<dbReference type="PANTHER" id="PTHR30582:SF24">
    <property type="entry name" value="L,D-TRANSPEPTIDASE ERFK_SRFK-RELATED"/>
    <property type="match status" value="1"/>
</dbReference>
<dbReference type="SUPFAM" id="SSF141523">
    <property type="entry name" value="L,D-transpeptidase catalytic domain-like"/>
    <property type="match status" value="1"/>
</dbReference>
<dbReference type="EMBL" id="LJZR01000006">
    <property type="protein sequence ID" value="KPQ36480.1"/>
    <property type="molecule type" value="Genomic_DNA"/>
</dbReference>
<dbReference type="Proteomes" id="UP000050465">
    <property type="component" value="Unassembled WGS sequence"/>
</dbReference>
<sequence length="236" mass="25974">MRRQPSIVRCFVVLCFGSAITLAAFEWRSPLSESVVTLNAAPNISADAVLNLGRKNAMGGRPVPFDSATAQPTVAEESSPKQRSRFSRWLTFGWSTGADSINPKNAENSTELVLSLESRLLEVRVPGEVPVLYEVAVGHDDWQTPVGEFTVLSKLENPAWQHPITKERIEPGPENPLGARWIGFWSDGQAEIGFHGTNQEDLIGEAVSHGCVRMRNADIQNLYKQVEVGTRVIVKP</sequence>
<comment type="similarity">
    <text evidence="2">Belongs to the YkuD family.</text>
</comment>
<dbReference type="UniPathway" id="UPA00219"/>
<evidence type="ECO:0000256" key="8">
    <source>
        <dbReference type="ARBA" id="ARBA00023316"/>
    </source>
</evidence>
<organism evidence="12 13">
    <name type="scientific">Phormidesmis priestleyi Ana</name>
    <dbReference type="NCBI Taxonomy" id="1666911"/>
    <lineage>
        <taxon>Bacteria</taxon>
        <taxon>Bacillati</taxon>
        <taxon>Cyanobacteriota</taxon>
        <taxon>Cyanophyceae</taxon>
        <taxon>Leptolyngbyales</taxon>
        <taxon>Leptolyngbyaceae</taxon>
        <taxon>Phormidesmis</taxon>
    </lineage>
</organism>
<keyword evidence="3" id="KW-0328">Glycosyltransferase</keyword>
<evidence type="ECO:0000313" key="12">
    <source>
        <dbReference type="EMBL" id="KPQ36480.1"/>
    </source>
</evidence>
<dbReference type="PATRIC" id="fig|1666911.3.peg.5199"/>
<keyword evidence="6 9" id="KW-0133">Cell shape</keyword>
<feature type="active site" description="Nucleophile" evidence="9">
    <location>
        <position position="211"/>
    </location>
</feature>
<comment type="pathway">
    <text evidence="1 9">Cell wall biogenesis; peptidoglycan biosynthesis.</text>
</comment>
<dbReference type="CDD" id="cd16913">
    <property type="entry name" value="YkuD_like"/>
    <property type="match status" value="1"/>
</dbReference>
<proteinExistence type="inferred from homology"/>
<feature type="domain" description="L,D-TPase catalytic" evidence="11">
    <location>
        <begin position="110"/>
        <end position="235"/>
    </location>
</feature>
<dbReference type="GO" id="GO:0071972">
    <property type="term" value="F:peptidoglycan L,D-transpeptidase activity"/>
    <property type="evidence" value="ECO:0007669"/>
    <property type="project" value="TreeGrafter"/>
</dbReference>
<evidence type="ECO:0000256" key="4">
    <source>
        <dbReference type="ARBA" id="ARBA00022679"/>
    </source>
</evidence>
<dbReference type="InterPro" id="IPR005490">
    <property type="entry name" value="LD_TPept_cat_dom"/>
</dbReference>
<feature type="active site" description="Proton donor/acceptor" evidence="9">
    <location>
        <position position="195"/>
    </location>
</feature>
<reference evidence="12 13" key="1">
    <citation type="submission" date="2015-09" db="EMBL/GenBank/DDBJ databases">
        <title>Identification and resolution of microdiversity through metagenomic sequencing of parallel consortia.</title>
        <authorList>
            <person name="Nelson W.C."/>
            <person name="Romine M.F."/>
            <person name="Lindemann S.R."/>
        </authorList>
    </citation>
    <scope>NUCLEOTIDE SEQUENCE [LARGE SCALE GENOMIC DNA]</scope>
    <source>
        <strain evidence="12">Ana</strain>
    </source>
</reference>
<gene>
    <name evidence="12" type="ORF">HLUCCA11_06345</name>
</gene>
<keyword evidence="7 9" id="KW-0573">Peptidoglycan synthesis</keyword>
<feature type="region of interest" description="Disordered" evidence="10">
    <location>
        <begin position="61"/>
        <end position="82"/>
    </location>
</feature>
<dbReference type="AlphaFoldDB" id="A0A0P8C4E6"/>